<protein>
    <submittedName>
        <fullName evidence="6">Substrate-binding domain-containing protein</fullName>
    </submittedName>
</protein>
<reference evidence="6" key="1">
    <citation type="submission" date="2021-03" db="EMBL/GenBank/DDBJ databases">
        <title>Pengzhenrongella sicca gen. nov., sp. nov., a new member of suborder Micrococcineae isolated from High-Arctic tundra soil.</title>
        <authorList>
            <person name="Peng F."/>
        </authorList>
    </citation>
    <scope>NUCLEOTIDE SEQUENCE</scope>
    <source>
        <strain evidence="6">LRZ-2</strain>
    </source>
</reference>
<proteinExistence type="inferred from homology"/>
<organism evidence="6 7">
    <name type="scientific">Pengzhenrongella sicca</name>
    <dbReference type="NCBI Taxonomy" id="2819238"/>
    <lineage>
        <taxon>Bacteria</taxon>
        <taxon>Bacillati</taxon>
        <taxon>Actinomycetota</taxon>
        <taxon>Actinomycetes</taxon>
        <taxon>Micrococcales</taxon>
        <taxon>Pengzhenrongella</taxon>
    </lineage>
</organism>
<evidence type="ECO:0000313" key="7">
    <source>
        <dbReference type="Proteomes" id="UP000663937"/>
    </source>
</evidence>
<feature type="signal peptide" evidence="4">
    <location>
        <begin position="1"/>
        <end position="32"/>
    </location>
</feature>
<dbReference type="RefSeq" id="WP_227422511.1">
    <property type="nucleotide sequence ID" value="NZ_CP071868.1"/>
</dbReference>
<dbReference type="Gene3D" id="3.40.50.2300">
    <property type="match status" value="2"/>
</dbReference>
<comment type="subcellular location">
    <subcellularLocation>
        <location evidence="1">Cell envelope</location>
    </subcellularLocation>
</comment>
<dbReference type="InterPro" id="IPR028082">
    <property type="entry name" value="Peripla_BP_I"/>
</dbReference>
<evidence type="ECO:0000259" key="5">
    <source>
        <dbReference type="Pfam" id="PF13407"/>
    </source>
</evidence>
<evidence type="ECO:0000256" key="4">
    <source>
        <dbReference type="SAM" id="SignalP"/>
    </source>
</evidence>
<evidence type="ECO:0000256" key="3">
    <source>
        <dbReference type="ARBA" id="ARBA00022729"/>
    </source>
</evidence>
<dbReference type="PANTHER" id="PTHR46847:SF3">
    <property type="entry name" value="GALACTOFURANOSE-BINDING PROTEIN YTFQ"/>
    <property type="match status" value="1"/>
</dbReference>
<accession>A0A8A4ZF05</accession>
<dbReference type="InterPro" id="IPR025997">
    <property type="entry name" value="SBP_2_dom"/>
</dbReference>
<keyword evidence="3 4" id="KW-0732">Signal</keyword>
<dbReference type="SUPFAM" id="SSF53822">
    <property type="entry name" value="Periplasmic binding protein-like I"/>
    <property type="match status" value="1"/>
</dbReference>
<name>A0A8A4ZF05_9MICO</name>
<dbReference type="EMBL" id="CP071868">
    <property type="protein sequence ID" value="QTE28278.1"/>
    <property type="molecule type" value="Genomic_DNA"/>
</dbReference>
<dbReference type="Pfam" id="PF13407">
    <property type="entry name" value="Peripla_BP_4"/>
    <property type="match status" value="1"/>
</dbReference>
<evidence type="ECO:0000256" key="2">
    <source>
        <dbReference type="ARBA" id="ARBA00007639"/>
    </source>
</evidence>
<feature type="chain" id="PRO_5038970734" evidence="4">
    <location>
        <begin position="33"/>
        <end position="351"/>
    </location>
</feature>
<dbReference type="KEGG" id="psic:J4E96_12895"/>
<dbReference type="Proteomes" id="UP000663937">
    <property type="component" value="Chromosome"/>
</dbReference>
<gene>
    <name evidence="6" type="ORF">J4E96_12895</name>
</gene>
<dbReference type="PANTHER" id="PTHR46847">
    <property type="entry name" value="D-ALLOSE-BINDING PERIPLASMIC PROTEIN-RELATED"/>
    <property type="match status" value="1"/>
</dbReference>
<dbReference type="GO" id="GO:0030246">
    <property type="term" value="F:carbohydrate binding"/>
    <property type="evidence" value="ECO:0007669"/>
    <property type="project" value="UniProtKB-ARBA"/>
</dbReference>
<dbReference type="GO" id="GO:0030313">
    <property type="term" value="C:cell envelope"/>
    <property type="evidence" value="ECO:0007669"/>
    <property type="project" value="UniProtKB-SubCell"/>
</dbReference>
<sequence>MSPAVSSRPTSAVRWRRFLGAAAAGSLLFGLAACSSDDSGGGDDDADTAAAGGDVTVGLVTKTDSNPFFVKMREAAQEAADAGGAELVALAGEFDGDNEGQVAAIENLVSQGVDGILITPNSSSGILAAIADARDAGVLVIALDTATDPEDAVDATFATDNRVAGELQGKWVKAALGDTAPHVAMLDGTPGGTVDTFRHEGFLTGMGLTEDDPAIVGMENTNGDQTKAQAAMENLLQRSTDINAVYTINEPAARGGYQAILDAGRADQITIGSIDGSCSGVQDVADGKVGATVMQFPQKMAEQGVQAVIAYAEDGTAPSGFNDTGAQLITDQPMDGLDSQDTTWGAENCWG</sequence>
<evidence type="ECO:0000313" key="6">
    <source>
        <dbReference type="EMBL" id="QTE28278.1"/>
    </source>
</evidence>
<dbReference type="AlphaFoldDB" id="A0A8A4ZF05"/>
<comment type="similarity">
    <text evidence="2">Belongs to the bacterial solute-binding protein 2 family.</text>
</comment>
<feature type="domain" description="Periplasmic binding protein" evidence="5">
    <location>
        <begin position="57"/>
        <end position="313"/>
    </location>
</feature>
<evidence type="ECO:0000256" key="1">
    <source>
        <dbReference type="ARBA" id="ARBA00004196"/>
    </source>
</evidence>
<keyword evidence="7" id="KW-1185">Reference proteome</keyword>